<sequence length="71" mass="8250">MVDERVAYYCCFVNDLFYGSHDLVFGSINMAAWRDWSDDDCGTDEECDEGWRGMCLKFSNKTPARLHKQSL</sequence>
<proteinExistence type="predicted"/>
<organism evidence="1 2">
    <name type="scientific">Candidatus Saganbacteria bacterium CG08_land_8_20_14_0_20_45_16</name>
    <dbReference type="NCBI Taxonomy" id="2014293"/>
    <lineage>
        <taxon>Bacteria</taxon>
        <taxon>Bacillati</taxon>
        <taxon>Saganbacteria</taxon>
    </lineage>
</organism>
<gene>
    <name evidence="1" type="ORF">COT42_00715</name>
</gene>
<accession>A0A2H0Y1M3</accession>
<dbReference type="Proteomes" id="UP000231343">
    <property type="component" value="Unassembled WGS sequence"/>
</dbReference>
<comment type="caution">
    <text evidence="1">The sequence shown here is derived from an EMBL/GenBank/DDBJ whole genome shotgun (WGS) entry which is preliminary data.</text>
</comment>
<reference evidence="1 2" key="1">
    <citation type="submission" date="2017-09" db="EMBL/GenBank/DDBJ databases">
        <title>Depth-based differentiation of microbial function through sediment-hosted aquifers and enrichment of novel symbionts in the deep terrestrial subsurface.</title>
        <authorList>
            <person name="Probst A.J."/>
            <person name="Ladd B."/>
            <person name="Jarett J.K."/>
            <person name="Geller-Mcgrath D.E."/>
            <person name="Sieber C.M."/>
            <person name="Emerson J.B."/>
            <person name="Anantharaman K."/>
            <person name="Thomas B.C."/>
            <person name="Malmstrom R."/>
            <person name="Stieglmeier M."/>
            <person name="Klingl A."/>
            <person name="Woyke T."/>
            <person name="Ryan C.M."/>
            <person name="Banfield J.F."/>
        </authorList>
    </citation>
    <scope>NUCLEOTIDE SEQUENCE [LARGE SCALE GENOMIC DNA]</scope>
    <source>
        <strain evidence="1">CG08_land_8_20_14_0_20_45_16</strain>
    </source>
</reference>
<evidence type="ECO:0000313" key="1">
    <source>
        <dbReference type="EMBL" id="PIS31623.1"/>
    </source>
</evidence>
<protein>
    <submittedName>
        <fullName evidence="1">Uncharacterized protein</fullName>
    </submittedName>
</protein>
<name>A0A2H0Y1M3_UNCSA</name>
<evidence type="ECO:0000313" key="2">
    <source>
        <dbReference type="Proteomes" id="UP000231343"/>
    </source>
</evidence>
<dbReference type="EMBL" id="PEYM01000007">
    <property type="protein sequence ID" value="PIS31623.1"/>
    <property type="molecule type" value="Genomic_DNA"/>
</dbReference>
<dbReference type="AlphaFoldDB" id="A0A2H0Y1M3"/>